<feature type="transmembrane region" description="Helical" evidence="6">
    <location>
        <begin position="465"/>
        <end position="485"/>
    </location>
</feature>
<dbReference type="OrthoDB" id="2126698at2759"/>
<evidence type="ECO:0000313" key="7">
    <source>
        <dbReference type="EMBL" id="TQV91004.1"/>
    </source>
</evidence>
<proteinExistence type="inferred from homology"/>
<keyword evidence="3 6" id="KW-0812">Transmembrane</keyword>
<dbReference type="GO" id="GO:0042910">
    <property type="term" value="F:xenobiotic transmembrane transporter activity"/>
    <property type="evidence" value="ECO:0007669"/>
    <property type="project" value="InterPro"/>
</dbReference>
<gene>
    <name evidence="7" type="ORF">IF1G_10239</name>
</gene>
<dbReference type="CDD" id="cd13132">
    <property type="entry name" value="MATE_eukaryotic"/>
    <property type="match status" value="1"/>
</dbReference>
<evidence type="ECO:0000313" key="8">
    <source>
        <dbReference type="Proteomes" id="UP000315783"/>
    </source>
</evidence>
<name>A0A545UNG6_9HYPO</name>
<evidence type="ECO:0000256" key="3">
    <source>
        <dbReference type="ARBA" id="ARBA00022692"/>
    </source>
</evidence>
<reference evidence="7 8" key="1">
    <citation type="journal article" date="2019" name="Appl. Microbiol. Biotechnol.">
        <title>Genome sequence of Isaria javanica and comparative genome analysis insights into family S53 peptidase evolution in fungal entomopathogens.</title>
        <authorList>
            <person name="Lin R."/>
            <person name="Zhang X."/>
            <person name="Xin B."/>
            <person name="Zou M."/>
            <person name="Gao Y."/>
            <person name="Qin F."/>
            <person name="Hu Q."/>
            <person name="Xie B."/>
            <person name="Cheng X."/>
        </authorList>
    </citation>
    <scope>NUCLEOTIDE SEQUENCE [LARGE SCALE GENOMIC DNA]</scope>
    <source>
        <strain evidence="7 8">IJ1G</strain>
    </source>
</reference>
<feature type="transmembrane region" description="Helical" evidence="6">
    <location>
        <begin position="405"/>
        <end position="427"/>
    </location>
</feature>
<evidence type="ECO:0000256" key="2">
    <source>
        <dbReference type="ARBA" id="ARBA00010199"/>
    </source>
</evidence>
<comment type="subcellular location">
    <subcellularLocation>
        <location evidence="1">Membrane</location>
        <topology evidence="1">Multi-pass membrane protein</topology>
    </subcellularLocation>
</comment>
<feature type="transmembrane region" description="Helical" evidence="6">
    <location>
        <begin position="215"/>
        <end position="235"/>
    </location>
</feature>
<dbReference type="GO" id="GO:0016020">
    <property type="term" value="C:membrane"/>
    <property type="evidence" value="ECO:0007669"/>
    <property type="project" value="UniProtKB-SubCell"/>
</dbReference>
<feature type="transmembrane region" description="Helical" evidence="6">
    <location>
        <begin position="364"/>
        <end position="385"/>
    </location>
</feature>
<comment type="similarity">
    <text evidence="2">Belongs to the multi antimicrobial extrusion (MATE) (TC 2.A.66.1) family.</text>
</comment>
<comment type="caution">
    <text evidence="7">The sequence shown here is derived from an EMBL/GenBank/DDBJ whole genome shotgun (WGS) entry which is preliminary data.</text>
</comment>
<organism evidence="7 8">
    <name type="scientific">Cordyceps javanica</name>
    <dbReference type="NCBI Taxonomy" id="43265"/>
    <lineage>
        <taxon>Eukaryota</taxon>
        <taxon>Fungi</taxon>
        <taxon>Dikarya</taxon>
        <taxon>Ascomycota</taxon>
        <taxon>Pezizomycotina</taxon>
        <taxon>Sordariomycetes</taxon>
        <taxon>Hypocreomycetidae</taxon>
        <taxon>Hypocreales</taxon>
        <taxon>Cordycipitaceae</taxon>
        <taxon>Cordyceps</taxon>
    </lineage>
</organism>
<dbReference type="Proteomes" id="UP000315783">
    <property type="component" value="Unassembled WGS sequence"/>
</dbReference>
<evidence type="ECO:0000256" key="1">
    <source>
        <dbReference type="ARBA" id="ARBA00004141"/>
    </source>
</evidence>
<feature type="transmembrane region" description="Helical" evidence="6">
    <location>
        <begin position="334"/>
        <end position="352"/>
    </location>
</feature>
<keyword evidence="5 6" id="KW-0472">Membrane</keyword>
<keyword evidence="4 6" id="KW-1133">Transmembrane helix</keyword>
<dbReference type="Pfam" id="PF01554">
    <property type="entry name" value="MatE"/>
    <property type="match status" value="2"/>
</dbReference>
<dbReference type="GO" id="GO:1990961">
    <property type="term" value="P:xenobiotic detoxification by transmembrane export across the plasma membrane"/>
    <property type="evidence" value="ECO:0007669"/>
    <property type="project" value="InterPro"/>
</dbReference>
<feature type="transmembrane region" description="Helical" evidence="6">
    <location>
        <begin position="439"/>
        <end position="459"/>
    </location>
</feature>
<protein>
    <submittedName>
        <fullName evidence="7">Multidrug and toxin extrusion protein</fullName>
    </submittedName>
</protein>
<evidence type="ECO:0000256" key="6">
    <source>
        <dbReference type="SAM" id="Phobius"/>
    </source>
</evidence>
<dbReference type="EMBL" id="SPUK01000021">
    <property type="protein sequence ID" value="TQV91004.1"/>
    <property type="molecule type" value="Genomic_DNA"/>
</dbReference>
<keyword evidence="8" id="KW-1185">Reference proteome</keyword>
<feature type="transmembrane region" description="Helical" evidence="6">
    <location>
        <begin position="302"/>
        <end position="322"/>
    </location>
</feature>
<dbReference type="InterPro" id="IPR045069">
    <property type="entry name" value="MATE_euk"/>
</dbReference>
<dbReference type="PANTHER" id="PTHR11206">
    <property type="entry name" value="MULTIDRUG RESISTANCE PROTEIN"/>
    <property type="match status" value="1"/>
</dbReference>
<dbReference type="AlphaFoldDB" id="A0A545UNG6"/>
<feature type="transmembrane region" description="Helical" evidence="6">
    <location>
        <begin position="148"/>
        <end position="165"/>
    </location>
</feature>
<accession>A0A545UNG6</accession>
<sequence>MDHGAQHRDAAVARRDDTETTPLLKSRAYSVCAVSSAVTRQAPDARPKQLGPSCDDCSTWCQEGIMLATCATPLTLTCILQYSIEMSSLVAAARLGKIELGAASLANMSALITCYAIFQGLAASVDAMCSQAYRSGETQLVGLYCQRMMLLLLGLTVPMAISWLLSDKVMFHLLPNAESARLCSLHLKISILAIPGYAAFEVGKCFLKAKGLFTATTYALLVGAPANAVLMWLLIWKFHLGFIGIPVSAAITRTLLPIFLYLHVRLVDGSQCWGGFGKGAFVNLRTMIRLAVPRIAMIEAEWLAFAIMTIISIQFGVEYLAAQSILTAMMTLSYQVPFPLSIAASSRVAFLIGSGRVKSAKVAAGVAVAVSTTWTFLNFIIYIMLRGRLSGIFLDDEEVASLVASAMPIIAVSTFFDGVAVAAHALLRGVGKRSSGGKANLIAYYTLSIPLSIGFGVGLEMRIKGLWIGCILGLLIVSITEYVYVFNGDWHQAVTDTEAIAPNY</sequence>
<dbReference type="GO" id="GO:0015297">
    <property type="term" value="F:antiporter activity"/>
    <property type="evidence" value="ECO:0007669"/>
    <property type="project" value="InterPro"/>
</dbReference>
<dbReference type="STRING" id="43265.A0A545UNG6"/>
<dbReference type="NCBIfam" id="TIGR00797">
    <property type="entry name" value="matE"/>
    <property type="match status" value="1"/>
</dbReference>
<dbReference type="InterPro" id="IPR002528">
    <property type="entry name" value="MATE_fam"/>
</dbReference>
<evidence type="ECO:0000256" key="4">
    <source>
        <dbReference type="ARBA" id="ARBA00022989"/>
    </source>
</evidence>
<feature type="transmembrane region" description="Helical" evidence="6">
    <location>
        <begin position="241"/>
        <end position="262"/>
    </location>
</feature>
<evidence type="ECO:0000256" key="5">
    <source>
        <dbReference type="ARBA" id="ARBA00023136"/>
    </source>
</evidence>